<protein>
    <submittedName>
        <fullName evidence="2">Uncharacterized protein</fullName>
    </submittedName>
</protein>
<evidence type="ECO:0000313" key="2">
    <source>
        <dbReference type="EMBL" id="MDP9792761.1"/>
    </source>
</evidence>
<keyword evidence="3" id="KW-1185">Reference proteome</keyword>
<dbReference type="EMBL" id="JAUSRA010000001">
    <property type="protein sequence ID" value="MDP9792761.1"/>
    <property type="molecule type" value="Genomic_DNA"/>
</dbReference>
<accession>A0ABT9MMV3</accession>
<evidence type="ECO:0000256" key="1">
    <source>
        <dbReference type="SAM" id="MobiDB-lite"/>
    </source>
</evidence>
<comment type="caution">
    <text evidence="2">The sequence shown here is derived from an EMBL/GenBank/DDBJ whole genome shotgun (WGS) entry which is preliminary data.</text>
</comment>
<reference evidence="2 3" key="1">
    <citation type="submission" date="2023-07" db="EMBL/GenBank/DDBJ databases">
        <title>Sequencing the genomes of 1000 actinobacteria strains.</title>
        <authorList>
            <person name="Klenk H.-P."/>
        </authorList>
    </citation>
    <scope>NUCLEOTIDE SEQUENCE [LARGE SCALE GENOMIC DNA]</scope>
    <source>
        <strain evidence="2 3">DSM 44710</strain>
    </source>
</reference>
<evidence type="ECO:0000313" key="3">
    <source>
        <dbReference type="Proteomes" id="UP001240984"/>
    </source>
</evidence>
<dbReference type="Proteomes" id="UP001240984">
    <property type="component" value="Unassembled WGS sequence"/>
</dbReference>
<sequence length="35" mass="3679">MEQPSAHPIAPDSAEEPTPAELITAAHAADPEDRL</sequence>
<organism evidence="2 3">
    <name type="scientific">Catenuloplanes nepalensis</name>
    <dbReference type="NCBI Taxonomy" id="587533"/>
    <lineage>
        <taxon>Bacteria</taxon>
        <taxon>Bacillati</taxon>
        <taxon>Actinomycetota</taxon>
        <taxon>Actinomycetes</taxon>
        <taxon>Micromonosporales</taxon>
        <taxon>Micromonosporaceae</taxon>
        <taxon>Catenuloplanes</taxon>
    </lineage>
</organism>
<feature type="region of interest" description="Disordered" evidence="1">
    <location>
        <begin position="1"/>
        <end position="35"/>
    </location>
</feature>
<name>A0ABT9MMV3_9ACTN</name>
<proteinExistence type="predicted"/>
<gene>
    <name evidence="2" type="ORF">J2S43_001273</name>
</gene>